<evidence type="ECO:0000256" key="4">
    <source>
        <dbReference type="HAMAP-Rule" id="MF_00512"/>
    </source>
</evidence>
<evidence type="ECO:0000256" key="3">
    <source>
        <dbReference type="ARBA" id="ARBA00023274"/>
    </source>
</evidence>
<dbReference type="SMART" id="SM01405">
    <property type="entry name" value="Ribosomal_S6e"/>
    <property type="match status" value="1"/>
</dbReference>
<dbReference type="PROSITE" id="PS00578">
    <property type="entry name" value="RIBOSOMAL_S6E"/>
    <property type="match status" value="1"/>
</dbReference>
<dbReference type="InterPro" id="IPR001377">
    <property type="entry name" value="Ribosomal_eS6"/>
</dbReference>
<evidence type="ECO:0000256" key="1">
    <source>
        <dbReference type="ARBA" id="ARBA00009312"/>
    </source>
</evidence>
<dbReference type="OrthoDB" id="7793at2157"/>
<dbReference type="Pfam" id="PF01092">
    <property type="entry name" value="Ribosomal_S6e"/>
    <property type="match status" value="1"/>
</dbReference>
<feature type="compositionally biased region" description="Basic and acidic residues" evidence="5">
    <location>
        <begin position="124"/>
        <end position="147"/>
    </location>
</feature>
<dbReference type="GO" id="GO:0006412">
    <property type="term" value="P:translation"/>
    <property type="evidence" value="ECO:0007669"/>
    <property type="project" value="UniProtKB-UniRule"/>
</dbReference>
<proteinExistence type="inferred from homology"/>
<dbReference type="EMBL" id="FZMP01000023">
    <property type="protein sequence ID" value="SNQ59426.1"/>
    <property type="molecule type" value="Genomic_DNA"/>
</dbReference>
<evidence type="ECO:0000256" key="5">
    <source>
        <dbReference type="SAM" id="MobiDB-lite"/>
    </source>
</evidence>
<dbReference type="PANTHER" id="PTHR11502">
    <property type="entry name" value="40S RIBOSOMAL PROTEIN S6"/>
    <property type="match status" value="1"/>
</dbReference>
<dbReference type="InterPro" id="IPR020924">
    <property type="entry name" value="Ribosomal_eS6_arc"/>
</dbReference>
<evidence type="ECO:0000313" key="6">
    <source>
        <dbReference type="EMBL" id="SNQ59426.1"/>
    </source>
</evidence>
<dbReference type="HAMAP" id="MF_00512">
    <property type="entry name" value="Ribosomal_eS6"/>
    <property type="match status" value="1"/>
</dbReference>
<comment type="similarity">
    <text evidence="1 4">Belongs to the eukaryotic ribosomal protein eS6 family.</text>
</comment>
<reference evidence="7" key="1">
    <citation type="submission" date="2017-06" db="EMBL/GenBank/DDBJ databases">
        <authorList>
            <person name="Cremers G."/>
        </authorList>
    </citation>
    <scope>NUCLEOTIDE SEQUENCE [LARGE SCALE GENOMIC DNA]</scope>
</reference>
<dbReference type="AlphaFoldDB" id="A0A284VJF1"/>
<dbReference type="GO" id="GO:0005840">
    <property type="term" value="C:ribosome"/>
    <property type="evidence" value="ECO:0007669"/>
    <property type="project" value="UniProtKB-KW"/>
</dbReference>
<evidence type="ECO:0000256" key="2">
    <source>
        <dbReference type="ARBA" id="ARBA00022980"/>
    </source>
</evidence>
<dbReference type="InterPro" id="IPR018282">
    <property type="entry name" value="Ribosomal_eS6_CS"/>
</dbReference>
<dbReference type="GO" id="GO:0003735">
    <property type="term" value="F:structural constituent of ribosome"/>
    <property type="evidence" value="ECO:0007669"/>
    <property type="project" value="InterPro"/>
</dbReference>
<dbReference type="Proteomes" id="UP000218615">
    <property type="component" value="Unassembled WGS sequence"/>
</dbReference>
<keyword evidence="3 4" id="KW-0687">Ribonucleoprotein</keyword>
<dbReference type="NCBIfam" id="NF003294">
    <property type="entry name" value="PRK04290.1-3"/>
    <property type="match status" value="1"/>
</dbReference>
<feature type="region of interest" description="Disordered" evidence="5">
    <location>
        <begin position="122"/>
        <end position="147"/>
    </location>
</feature>
<accession>A0A284VJF1</accession>
<evidence type="ECO:0000313" key="7">
    <source>
        <dbReference type="Proteomes" id="UP000218615"/>
    </source>
</evidence>
<protein>
    <recommendedName>
        <fullName evidence="4">Small ribosomal subunit protein eS6</fullName>
    </recommendedName>
</protein>
<dbReference type="STRING" id="1392998.ANME2D_02266"/>
<dbReference type="GO" id="GO:1990904">
    <property type="term" value="C:ribonucleoprotein complex"/>
    <property type="evidence" value="ECO:0007669"/>
    <property type="project" value="UniProtKB-KW"/>
</dbReference>
<dbReference type="RefSeq" id="WP_096203804.1">
    <property type="nucleotide sequence ID" value="NZ_FZMP01000023.1"/>
</dbReference>
<gene>
    <name evidence="4 6" type="primary">rps6e</name>
    <name evidence="6" type="ORF">MNV_1190009</name>
</gene>
<keyword evidence="2 4" id="KW-0689">Ribosomal protein</keyword>
<name>A0A284VJF1_9EURY</name>
<keyword evidence="7" id="KW-1185">Reference proteome</keyword>
<sequence length="147" mass="15713">MVDFRVVVSDGKTAQAYQVAVTGTAANKFIGKNIGETVSGDAVGLAGYTIKLTGGTDKDGFPMRPDLPGPGRRKILLAGGVGYHPKADGVKKRKSMRGREISSDTAQINAVIVEYGQKPLSEVFPKKEASEKGEESKEDMSKKRGKR</sequence>
<organism evidence="6 7">
    <name type="scientific">Candidatus Methanoperedens nitratireducens</name>
    <dbReference type="NCBI Taxonomy" id="1392998"/>
    <lineage>
        <taxon>Archaea</taxon>
        <taxon>Methanobacteriati</taxon>
        <taxon>Methanobacteriota</taxon>
        <taxon>Stenosarchaea group</taxon>
        <taxon>Methanomicrobia</taxon>
        <taxon>Methanosarcinales</taxon>
        <taxon>ANME-2 cluster</taxon>
        <taxon>Candidatus Methanoperedentaceae</taxon>
        <taxon>Candidatus Methanoperedens</taxon>
    </lineage>
</organism>